<keyword evidence="1" id="KW-0472">Membrane</keyword>
<keyword evidence="1" id="KW-1133">Transmembrane helix</keyword>
<evidence type="ECO:0000313" key="2">
    <source>
        <dbReference type="EMBL" id="TMQ90277.1"/>
    </source>
</evidence>
<gene>
    <name evidence="2" type="ORF">ETD83_36105</name>
</gene>
<dbReference type="RefSeq" id="WP_138649696.1">
    <property type="nucleotide sequence ID" value="NZ_VCKW01000307.1"/>
</dbReference>
<keyword evidence="1" id="KW-0812">Transmembrane</keyword>
<accession>A0A5C4J0U1</accession>
<sequence>MNLLVGGAREFDYGGISGFSTTNFRWMALALVGGIVFAWRLAGRPQSPLEAVRPLISAATADVACFALVTLSGLIFLPEQSVAETMTTDAAGRALPVAFLVLVVAVAVEIIRLTLRWTGASRDLDTRGHR</sequence>
<dbReference type="AlphaFoldDB" id="A0A5C4J0U1"/>
<evidence type="ECO:0000313" key="3">
    <source>
        <dbReference type="Proteomes" id="UP000309174"/>
    </source>
</evidence>
<name>A0A5C4J0U1_9ACTN</name>
<keyword evidence="3" id="KW-1185">Reference proteome</keyword>
<feature type="transmembrane region" description="Helical" evidence="1">
    <location>
        <begin position="55"/>
        <end position="77"/>
    </location>
</feature>
<feature type="transmembrane region" description="Helical" evidence="1">
    <location>
        <begin position="24"/>
        <end position="43"/>
    </location>
</feature>
<dbReference type="OrthoDB" id="5193813at2"/>
<proteinExistence type="predicted"/>
<comment type="caution">
    <text evidence="2">The sequence shown here is derived from an EMBL/GenBank/DDBJ whole genome shotgun (WGS) entry which is preliminary data.</text>
</comment>
<feature type="transmembrane region" description="Helical" evidence="1">
    <location>
        <begin position="97"/>
        <end position="115"/>
    </location>
</feature>
<evidence type="ECO:0000256" key="1">
    <source>
        <dbReference type="SAM" id="Phobius"/>
    </source>
</evidence>
<protein>
    <submittedName>
        <fullName evidence="2">Uncharacterized protein</fullName>
    </submittedName>
</protein>
<dbReference type="Proteomes" id="UP000309174">
    <property type="component" value="Unassembled WGS sequence"/>
</dbReference>
<dbReference type="EMBL" id="VCKW01000307">
    <property type="protein sequence ID" value="TMQ90277.1"/>
    <property type="molecule type" value="Genomic_DNA"/>
</dbReference>
<reference evidence="2 3" key="1">
    <citation type="submission" date="2019-05" db="EMBL/GenBank/DDBJ databases">
        <title>Draft genome sequence of Actinomadura sp. 14C53.</title>
        <authorList>
            <person name="Saricaoglu S."/>
            <person name="Isik K."/>
        </authorList>
    </citation>
    <scope>NUCLEOTIDE SEQUENCE [LARGE SCALE GENOMIC DNA]</scope>
    <source>
        <strain evidence="2 3">14C53</strain>
    </source>
</reference>
<organism evidence="2 3">
    <name type="scientific">Actinomadura soli</name>
    <dbReference type="NCBI Taxonomy" id="2508997"/>
    <lineage>
        <taxon>Bacteria</taxon>
        <taxon>Bacillati</taxon>
        <taxon>Actinomycetota</taxon>
        <taxon>Actinomycetes</taxon>
        <taxon>Streptosporangiales</taxon>
        <taxon>Thermomonosporaceae</taxon>
        <taxon>Actinomadura</taxon>
    </lineage>
</organism>